<evidence type="ECO:0000313" key="1">
    <source>
        <dbReference type="EMBL" id="CAG8548594.1"/>
    </source>
</evidence>
<proteinExistence type="predicted"/>
<keyword evidence="2" id="KW-1185">Reference proteome</keyword>
<gene>
    <name evidence="1" type="ORF">ACOLOM_LOCUS4757</name>
</gene>
<feature type="non-terminal residue" evidence="1">
    <location>
        <position position="1"/>
    </location>
</feature>
<reference evidence="1" key="1">
    <citation type="submission" date="2021-06" db="EMBL/GenBank/DDBJ databases">
        <authorList>
            <person name="Kallberg Y."/>
            <person name="Tangrot J."/>
            <person name="Rosling A."/>
        </authorList>
    </citation>
    <scope>NUCLEOTIDE SEQUENCE</scope>
    <source>
        <strain evidence="1">CL356</strain>
    </source>
</reference>
<dbReference type="Proteomes" id="UP000789525">
    <property type="component" value="Unassembled WGS sequence"/>
</dbReference>
<comment type="caution">
    <text evidence="1">The sequence shown here is derived from an EMBL/GenBank/DDBJ whole genome shotgun (WGS) entry which is preliminary data.</text>
</comment>
<accession>A0ACA9LSM7</accession>
<protein>
    <submittedName>
        <fullName evidence="1">14643_t:CDS:1</fullName>
    </submittedName>
</protein>
<evidence type="ECO:0000313" key="2">
    <source>
        <dbReference type="Proteomes" id="UP000789525"/>
    </source>
</evidence>
<dbReference type="EMBL" id="CAJVPT010008131">
    <property type="protein sequence ID" value="CAG8548594.1"/>
    <property type="molecule type" value="Genomic_DNA"/>
</dbReference>
<organism evidence="1 2">
    <name type="scientific">Acaulospora colombiana</name>
    <dbReference type="NCBI Taxonomy" id="27376"/>
    <lineage>
        <taxon>Eukaryota</taxon>
        <taxon>Fungi</taxon>
        <taxon>Fungi incertae sedis</taxon>
        <taxon>Mucoromycota</taxon>
        <taxon>Glomeromycotina</taxon>
        <taxon>Glomeromycetes</taxon>
        <taxon>Diversisporales</taxon>
        <taxon>Acaulosporaceae</taxon>
        <taxon>Acaulospora</taxon>
    </lineage>
</organism>
<sequence length="46" mass="5318">IEIFNWTNRIPSLTILCHKFWFSNSNSLTLVKVKLLEANCSTSFSN</sequence>
<name>A0ACA9LSM7_9GLOM</name>